<dbReference type="Pfam" id="PF03178">
    <property type="entry name" value="CPSF_A"/>
    <property type="match status" value="1"/>
</dbReference>
<evidence type="ECO:0000259" key="1">
    <source>
        <dbReference type="Pfam" id="PF03178"/>
    </source>
</evidence>
<comment type="caution">
    <text evidence="3">The sequence shown here is derived from an EMBL/GenBank/DDBJ whole genome shotgun (WGS) entry which is preliminary data.</text>
</comment>
<dbReference type="InterPro" id="IPR015943">
    <property type="entry name" value="WD40/YVTN_repeat-like_dom_sf"/>
</dbReference>
<dbReference type="Proteomes" id="UP001214638">
    <property type="component" value="Unassembled WGS sequence"/>
</dbReference>
<dbReference type="GO" id="GO:0003676">
    <property type="term" value="F:nucleic acid binding"/>
    <property type="evidence" value="ECO:0007669"/>
    <property type="project" value="InterPro"/>
</dbReference>
<accession>A0AAD9PGV8</accession>
<dbReference type="GO" id="GO:0005634">
    <property type="term" value="C:nucleus"/>
    <property type="evidence" value="ECO:0007669"/>
    <property type="project" value="InterPro"/>
</dbReference>
<evidence type="ECO:0000313" key="4">
    <source>
        <dbReference type="EMBL" id="KAK2195245.1"/>
    </source>
</evidence>
<evidence type="ECO:0000313" key="2">
    <source>
        <dbReference type="EMBL" id="KAK2194316.1"/>
    </source>
</evidence>
<proteinExistence type="predicted"/>
<name>A0AAD9PGV8_9APIC</name>
<protein>
    <submittedName>
        <fullName evidence="3">Bifunctional WD40-YVTN repeat-like-containing domain superfamily/Cleavage-polyadenylation specificity factor</fullName>
    </submittedName>
</protein>
<dbReference type="Gene3D" id="2.130.10.10">
    <property type="entry name" value="YVTN repeat-like/Quinoprotein amine dehydrogenase"/>
    <property type="match status" value="2"/>
</dbReference>
<sequence>MRNSLTFAVQTICASATADFILYDSFTTPGSSDVLIIKDREILLYTLKSQESPEEVESAENVDNYEPSNVGVSFVCKLCYYGTARGAKVLKNAIFWECTSSSDDTVGFSTLCTSAVSLCFDNGRVVSFGYDPKTNGFITLSMHALSQQIDNTCIIKDNYFAVYSASDWHFTGECTESGEIYRTFAKQFVIVLCYDEKILNVLSLQSTFRKPMNSHNCLNSSPFEVICNVTNHEGDSELLHIILVPWLHVSQYYTLNVDTEYGFSDGRYFVRGLEFSSNHCILGLLVATMPEAIATHATYDPGDIGGKSLICIKLDLNKNSNTLVNRVDGLPLDVDQLDVIQGEHAVAFVFLASDFIIWINLMDPLIYWQFLSCSAVLNHTVETSYDKVSKYKYLDYCHLDVDMDRYNLTITKAGLCGLVPKYGGDCFIGKVLESSTFGIVDIAWLKIDKMEWQVNACHLEPTLVGINLLYSGSGTDLSLLDYIFPQDIMQFDFNIDDYIQNPHVIHVPDLHMSIPCQNKMGLELLQEILTGNEIEKCHTFQIRNHGVLKDAKNIPLPSASIQDGTSKRKSGKATVTFESNIGIGQVQAILAICDESRLTVAMPKIPLELVTQVQVHPYCQMLTNANCSNNVITWADGGTGLLTCTGNEIEFTCPVLPQFEVDDEDNNGNEQISDLSDLLYNCKSITFGTIGNNVYLQVTSSDVVFLQGPKMTLIQQQSIQLQENGHNYECSQATIIGTFLILLYQNGTCMVHEAKLLKKNAKLELMATIEDVLVINGYENLNNFCNFGQWHFTLYKTNDSFHCIRLPDLYNVFSISNIKQVHANLYTSVDPIVFKRTKRRKNEPSSVGQVQPQSDYITRNLSIVKVDEHVIDIVLVNISIQDHGPTLIIFMTARPMLIYRSCWLNERLCFQILMHEFVATLPSTSIKGVDIMNQGRKPASIVCLNSENAQDEFVLVAYPRLFYGNGFSDIVGHGAIADRMAFIESWKNFKPPLLRLSAFYNRLYIHELVLNHESSSSVVSTFAINTSVNIYGLVTLDGNFQVAIPCSLFCKLSNCIQKGTEQSNEPKSRFCHVQRRNGSMTITMENLIGTVEPCYQCDLAELSFGLGDFRGTLVAASHRDYYLIDESKIKPSNWTNISSECGLGGKMIAIVVQESRNNRGELLETFNERINLQLKQLATENLPPGTQPLDLIVPNKQIGISVQTIDALAPLHKGGLREHREIVLLFHIGNLSRYVATFEMEAMTTILSMTFTIVGSREYLCLGTCTRLGEHVESSGDVILVDLQPIFNATFPNEESNDQGVLDQISPANNVLRLSKFCKKTFAGPITFMSSLDSDFNLLQMPNFDLSGDLEKLSTESSQHKNWVAGHFKPNSDTIIHSVGQRLFVHELSGKEFVRGAFVEVPQCISTACIFDKFIITGDVNRGIQFFMYHYDSQSDSRAICKISNTNTRIDLSVIACAPLVNKTDIGILASDYFGNLMLLHSSYEVGGTLDIVSACKLPNRLVHFTRRPCNQKQDTIEMIGWTSGGSVLRIWMPDEPEREHLKLVQSTLQTMAPPFGISLEASSIPTWTNKTSSIALGITGVLQMDLVKRLGFYPSHALSRLKG</sequence>
<dbReference type="RefSeq" id="XP_067802088.1">
    <property type="nucleotide sequence ID" value="XM_067947937.1"/>
</dbReference>
<feature type="domain" description="RSE1/DDB1/CPSF1 C-terminal" evidence="1">
    <location>
        <begin position="1372"/>
        <end position="1491"/>
    </location>
</feature>
<dbReference type="InterPro" id="IPR004871">
    <property type="entry name" value="RSE1/DDB1/CPSF1_C"/>
</dbReference>
<dbReference type="EMBL" id="JALLKP010000004">
    <property type="protein sequence ID" value="KAK2195245.1"/>
    <property type="molecule type" value="Genomic_DNA"/>
</dbReference>
<dbReference type="KEGG" id="bdw:94337215"/>
<dbReference type="EMBL" id="JALLKP010000163">
    <property type="protein sequence ID" value="KAK2194316.1"/>
    <property type="molecule type" value="Genomic_DNA"/>
</dbReference>
<gene>
    <name evidence="4" type="ORF">BdWA1_002918</name>
    <name evidence="3" type="ORF">BdWA1_003917</name>
    <name evidence="2" type="ORF">BdWA1_004217</name>
</gene>
<reference evidence="3" key="1">
    <citation type="journal article" date="2023" name="Nat. Microbiol.">
        <title>Babesia duncani multi-omics identifies virulence factors and drug targets.</title>
        <authorList>
            <person name="Singh P."/>
            <person name="Lonardi S."/>
            <person name="Liang Q."/>
            <person name="Vydyam P."/>
            <person name="Khabirova E."/>
            <person name="Fang T."/>
            <person name="Gihaz S."/>
            <person name="Thekkiniath J."/>
            <person name="Munshi M."/>
            <person name="Abel S."/>
            <person name="Ciampossin L."/>
            <person name="Batugedara G."/>
            <person name="Gupta M."/>
            <person name="Lu X.M."/>
            <person name="Lenz T."/>
            <person name="Chakravarty S."/>
            <person name="Cornillot E."/>
            <person name="Hu Y."/>
            <person name="Ma W."/>
            <person name="Gonzalez L.M."/>
            <person name="Sanchez S."/>
            <person name="Estrada K."/>
            <person name="Sanchez-Flores A."/>
            <person name="Montero E."/>
            <person name="Harb O.S."/>
            <person name="Le Roch K.G."/>
            <person name="Mamoun C.B."/>
        </authorList>
    </citation>
    <scope>NUCLEOTIDE SEQUENCE</scope>
    <source>
        <strain evidence="3">WA1</strain>
    </source>
</reference>
<evidence type="ECO:0000313" key="5">
    <source>
        <dbReference type="Proteomes" id="UP001214638"/>
    </source>
</evidence>
<dbReference type="EMBL" id="JALLKP010000074">
    <property type="protein sequence ID" value="KAK2194617.1"/>
    <property type="molecule type" value="Genomic_DNA"/>
</dbReference>
<dbReference type="GeneID" id="94337215"/>
<evidence type="ECO:0000313" key="3">
    <source>
        <dbReference type="EMBL" id="KAK2194617.1"/>
    </source>
</evidence>
<keyword evidence="5" id="KW-1185">Reference proteome</keyword>
<organism evidence="3 5">
    <name type="scientific">Babesia duncani</name>
    <dbReference type="NCBI Taxonomy" id="323732"/>
    <lineage>
        <taxon>Eukaryota</taxon>
        <taxon>Sar</taxon>
        <taxon>Alveolata</taxon>
        <taxon>Apicomplexa</taxon>
        <taxon>Aconoidasida</taxon>
        <taxon>Piroplasmida</taxon>
        <taxon>Babesiidae</taxon>
        <taxon>Babesia</taxon>
    </lineage>
</organism>